<evidence type="ECO:0000313" key="2">
    <source>
        <dbReference type="EMBL" id="QDU27339.1"/>
    </source>
</evidence>
<dbReference type="KEGG" id="aagg:ETAA8_24260"/>
<keyword evidence="2" id="KW-0328">Glycosyltransferase</keyword>
<keyword evidence="2" id="KW-0808">Transferase</keyword>
<dbReference type="GO" id="GO:0016757">
    <property type="term" value="F:glycosyltransferase activity"/>
    <property type="evidence" value="ECO:0007669"/>
    <property type="project" value="UniProtKB-KW"/>
</dbReference>
<dbReference type="Pfam" id="PF00535">
    <property type="entry name" value="Glycos_transf_2"/>
    <property type="match status" value="1"/>
</dbReference>
<dbReference type="EC" id="2.4.-.-" evidence="2"/>
<dbReference type="SUPFAM" id="SSF53448">
    <property type="entry name" value="Nucleotide-diphospho-sugar transferases"/>
    <property type="match status" value="1"/>
</dbReference>
<feature type="domain" description="Glycosyltransferase 2-like" evidence="1">
    <location>
        <begin position="7"/>
        <end position="124"/>
    </location>
</feature>
<dbReference type="Gene3D" id="3.90.550.10">
    <property type="entry name" value="Spore Coat Polysaccharide Biosynthesis Protein SpsA, Chain A"/>
    <property type="match status" value="1"/>
</dbReference>
<name>A0A517YAU0_9BACT</name>
<proteinExistence type="predicted"/>
<dbReference type="RefSeq" id="WP_145088187.1">
    <property type="nucleotide sequence ID" value="NZ_CP036274.1"/>
</dbReference>
<dbReference type="InterPro" id="IPR001173">
    <property type="entry name" value="Glyco_trans_2-like"/>
</dbReference>
<dbReference type="InterPro" id="IPR050834">
    <property type="entry name" value="Glycosyltransf_2"/>
</dbReference>
<sequence>MTNPDISIMVCTYNRAGMLRDALRSLYDLQTAGEFTYEVLVVDNNSSDDTPAAIAAAATESTSTLRCVRETKPGVAAARNRGVREARGEWIAFFDDDQIADPNWLLELRRGASEHNSRVVGGAVHLLLPENCTRDLHPFCRMLLGESRWSETPQPYDDHINPGAGNLLVEKSVFAEVGVFNEALRRGEDTDLYRRTRAAGMAAWYLPKAIIHHMTPDLRLEDAYLHKLSRSMGEGVNDYEWNDRGPLVATAIWLAKAARAVGLYWPKLQWACVTGNHEAAVGLRCQLVLSAGHFWQGWARLRQRLSGPRTKVPTTAVASRPLA</sequence>
<dbReference type="InterPro" id="IPR029044">
    <property type="entry name" value="Nucleotide-diphossugar_trans"/>
</dbReference>
<evidence type="ECO:0000259" key="1">
    <source>
        <dbReference type="Pfam" id="PF00535"/>
    </source>
</evidence>
<dbReference type="OrthoDB" id="9781367at2"/>
<dbReference type="CDD" id="cd00761">
    <property type="entry name" value="Glyco_tranf_GTA_type"/>
    <property type="match status" value="1"/>
</dbReference>
<keyword evidence="3" id="KW-1185">Reference proteome</keyword>
<dbReference type="AlphaFoldDB" id="A0A517YAU0"/>
<dbReference type="EMBL" id="CP036274">
    <property type="protein sequence ID" value="QDU27339.1"/>
    <property type="molecule type" value="Genomic_DNA"/>
</dbReference>
<protein>
    <submittedName>
        <fullName evidence="2">Glycosyltransferase EpsH</fullName>
        <ecNumber evidence="2">2.4.-.-</ecNumber>
    </submittedName>
</protein>
<gene>
    <name evidence="2" type="primary">epsH</name>
    <name evidence="2" type="ORF">ETAA8_24260</name>
</gene>
<accession>A0A517YAU0</accession>
<dbReference type="PANTHER" id="PTHR43685:SF2">
    <property type="entry name" value="GLYCOSYLTRANSFERASE 2-LIKE DOMAIN-CONTAINING PROTEIN"/>
    <property type="match status" value="1"/>
</dbReference>
<dbReference type="PANTHER" id="PTHR43685">
    <property type="entry name" value="GLYCOSYLTRANSFERASE"/>
    <property type="match status" value="1"/>
</dbReference>
<dbReference type="Proteomes" id="UP000315017">
    <property type="component" value="Chromosome"/>
</dbReference>
<evidence type="ECO:0000313" key="3">
    <source>
        <dbReference type="Proteomes" id="UP000315017"/>
    </source>
</evidence>
<organism evidence="2 3">
    <name type="scientific">Anatilimnocola aggregata</name>
    <dbReference type="NCBI Taxonomy" id="2528021"/>
    <lineage>
        <taxon>Bacteria</taxon>
        <taxon>Pseudomonadati</taxon>
        <taxon>Planctomycetota</taxon>
        <taxon>Planctomycetia</taxon>
        <taxon>Pirellulales</taxon>
        <taxon>Pirellulaceae</taxon>
        <taxon>Anatilimnocola</taxon>
    </lineage>
</organism>
<reference evidence="2 3" key="1">
    <citation type="submission" date="2019-02" db="EMBL/GenBank/DDBJ databases">
        <title>Deep-cultivation of Planctomycetes and their phenomic and genomic characterization uncovers novel biology.</title>
        <authorList>
            <person name="Wiegand S."/>
            <person name="Jogler M."/>
            <person name="Boedeker C."/>
            <person name="Pinto D."/>
            <person name="Vollmers J."/>
            <person name="Rivas-Marin E."/>
            <person name="Kohn T."/>
            <person name="Peeters S.H."/>
            <person name="Heuer A."/>
            <person name="Rast P."/>
            <person name="Oberbeckmann S."/>
            <person name="Bunk B."/>
            <person name="Jeske O."/>
            <person name="Meyerdierks A."/>
            <person name="Storesund J.E."/>
            <person name="Kallscheuer N."/>
            <person name="Luecker S."/>
            <person name="Lage O.M."/>
            <person name="Pohl T."/>
            <person name="Merkel B.J."/>
            <person name="Hornburger P."/>
            <person name="Mueller R.-W."/>
            <person name="Bruemmer F."/>
            <person name="Labrenz M."/>
            <person name="Spormann A.M."/>
            <person name="Op den Camp H."/>
            <person name="Overmann J."/>
            <person name="Amann R."/>
            <person name="Jetten M.S.M."/>
            <person name="Mascher T."/>
            <person name="Medema M.H."/>
            <person name="Devos D.P."/>
            <person name="Kaster A.-K."/>
            <person name="Ovreas L."/>
            <person name="Rohde M."/>
            <person name="Galperin M.Y."/>
            <person name="Jogler C."/>
        </authorList>
    </citation>
    <scope>NUCLEOTIDE SEQUENCE [LARGE SCALE GENOMIC DNA]</scope>
    <source>
        <strain evidence="2 3">ETA_A8</strain>
    </source>
</reference>